<dbReference type="AlphaFoldDB" id="A0AAV7NZK5"/>
<evidence type="ECO:0000313" key="1">
    <source>
        <dbReference type="EMBL" id="KAJ1120487.1"/>
    </source>
</evidence>
<keyword evidence="2" id="KW-1185">Reference proteome</keyword>
<dbReference type="EMBL" id="JANPWB010000012">
    <property type="protein sequence ID" value="KAJ1120487.1"/>
    <property type="molecule type" value="Genomic_DNA"/>
</dbReference>
<sequence>MTPPHRDSRQLDAAGRRILASSSVALCYTDTSCVLTRFSHTLWDSMERLLPSLSEDVRTALTPLIRDGQQAARLTVRSGVDSTDSIGRVMAASVALHRRAWLSASNFSSPVRDALLNMPFDGKSLFGAHADSALRRFRDSHVGD</sequence>
<organism evidence="1 2">
    <name type="scientific">Pleurodeles waltl</name>
    <name type="common">Iberian ribbed newt</name>
    <dbReference type="NCBI Taxonomy" id="8319"/>
    <lineage>
        <taxon>Eukaryota</taxon>
        <taxon>Metazoa</taxon>
        <taxon>Chordata</taxon>
        <taxon>Craniata</taxon>
        <taxon>Vertebrata</taxon>
        <taxon>Euteleostomi</taxon>
        <taxon>Amphibia</taxon>
        <taxon>Batrachia</taxon>
        <taxon>Caudata</taxon>
        <taxon>Salamandroidea</taxon>
        <taxon>Salamandridae</taxon>
        <taxon>Pleurodelinae</taxon>
        <taxon>Pleurodeles</taxon>
    </lineage>
</organism>
<dbReference type="Proteomes" id="UP001066276">
    <property type="component" value="Chromosome 8"/>
</dbReference>
<accession>A0AAV7NZK5</accession>
<protein>
    <submittedName>
        <fullName evidence="1">Uncharacterized protein</fullName>
    </submittedName>
</protein>
<proteinExistence type="predicted"/>
<gene>
    <name evidence="1" type="ORF">NDU88_008652</name>
</gene>
<name>A0AAV7NZK5_PLEWA</name>
<reference evidence="1" key="1">
    <citation type="journal article" date="2022" name="bioRxiv">
        <title>Sequencing and chromosome-scale assembly of the giantPleurodeles waltlgenome.</title>
        <authorList>
            <person name="Brown T."/>
            <person name="Elewa A."/>
            <person name="Iarovenko S."/>
            <person name="Subramanian E."/>
            <person name="Araus A.J."/>
            <person name="Petzold A."/>
            <person name="Susuki M."/>
            <person name="Suzuki K.-i.T."/>
            <person name="Hayashi T."/>
            <person name="Toyoda A."/>
            <person name="Oliveira C."/>
            <person name="Osipova E."/>
            <person name="Leigh N.D."/>
            <person name="Simon A."/>
            <person name="Yun M.H."/>
        </authorList>
    </citation>
    <scope>NUCLEOTIDE SEQUENCE</scope>
    <source>
        <strain evidence="1">20211129_DDA</strain>
        <tissue evidence="1">Liver</tissue>
    </source>
</reference>
<comment type="caution">
    <text evidence="1">The sequence shown here is derived from an EMBL/GenBank/DDBJ whole genome shotgun (WGS) entry which is preliminary data.</text>
</comment>
<dbReference type="Gene3D" id="1.10.287.3160">
    <property type="match status" value="1"/>
</dbReference>
<evidence type="ECO:0000313" key="2">
    <source>
        <dbReference type="Proteomes" id="UP001066276"/>
    </source>
</evidence>